<feature type="compositionally biased region" description="Low complexity" evidence="1">
    <location>
        <begin position="86"/>
        <end position="96"/>
    </location>
</feature>
<accession>A0A931GXZ6</accession>
<proteinExistence type="predicted"/>
<dbReference type="Proteomes" id="UP000658613">
    <property type="component" value="Unassembled WGS sequence"/>
</dbReference>
<feature type="compositionally biased region" description="Low complexity" evidence="1">
    <location>
        <begin position="104"/>
        <end position="120"/>
    </location>
</feature>
<protein>
    <submittedName>
        <fullName evidence="6">Uncharacterized protein</fullName>
    </submittedName>
</protein>
<evidence type="ECO:0000313" key="7">
    <source>
        <dbReference type="Proteomes" id="UP000658613"/>
    </source>
</evidence>
<dbReference type="InterPro" id="IPR058692">
    <property type="entry name" value="Fn3_SaeA_2nd"/>
</dbReference>
<comment type="caution">
    <text evidence="6">The sequence shown here is derived from an EMBL/GenBank/DDBJ whole genome shotgun (WGS) entry which is preliminary data.</text>
</comment>
<gene>
    <name evidence="6" type="ORF">IW254_001863</name>
</gene>
<name>A0A931GXZ6_9CORY</name>
<feature type="domain" description="SaeA third Fn3-like" evidence="4">
    <location>
        <begin position="369"/>
        <end position="461"/>
    </location>
</feature>
<feature type="domain" description="SaeA second Fn3-like" evidence="3">
    <location>
        <begin position="276"/>
        <end position="343"/>
    </location>
</feature>
<dbReference type="Pfam" id="PF25832">
    <property type="entry name" value="Fn3_SaeA_2nd"/>
    <property type="match status" value="1"/>
</dbReference>
<evidence type="ECO:0000259" key="3">
    <source>
        <dbReference type="Pfam" id="PF25833"/>
    </source>
</evidence>
<dbReference type="InterPro" id="IPR058691">
    <property type="entry name" value="Fn3_SaeA_1st"/>
</dbReference>
<organism evidence="6 7">
    <name type="scientific">Corynebacterium aquatimens</name>
    <dbReference type="NCBI Taxonomy" id="1190508"/>
    <lineage>
        <taxon>Bacteria</taxon>
        <taxon>Bacillati</taxon>
        <taxon>Actinomycetota</taxon>
        <taxon>Actinomycetes</taxon>
        <taxon>Mycobacteriales</taxon>
        <taxon>Corynebacteriaceae</taxon>
        <taxon>Corynebacterium</taxon>
    </lineage>
</organism>
<dbReference type="Pfam" id="PF25834">
    <property type="entry name" value="Fn3_SaeA_4th"/>
    <property type="match status" value="1"/>
</dbReference>
<feature type="domain" description="SaeA fourth Fn3-like" evidence="5">
    <location>
        <begin position="470"/>
        <end position="570"/>
    </location>
</feature>
<evidence type="ECO:0000259" key="4">
    <source>
        <dbReference type="Pfam" id="PF25834"/>
    </source>
</evidence>
<evidence type="ECO:0000256" key="1">
    <source>
        <dbReference type="SAM" id="MobiDB-lite"/>
    </source>
</evidence>
<dbReference type="Pfam" id="PF25835">
    <property type="entry name" value="Fn3_SaeA_5th"/>
    <property type="match status" value="1"/>
</dbReference>
<evidence type="ECO:0000313" key="6">
    <source>
        <dbReference type="EMBL" id="MBG6122894.1"/>
    </source>
</evidence>
<feature type="region of interest" description="Disordered" evidence="1">
    <location>
        <begin position="714"/>
        <end position="789"/>
    </location>
</feature>
<dbReference type="Pfam" id="PF25833">
    <property type="entry name" value="Fn3_SaeA_3rd"/>
    <property type="match status" value="1"/>
</dbReference>
<evidence type="ECO:0000259" key="5">
    <source>
        <dbReference type="Pfam" id="PF25835"/>
    </source>
</evidence>
<dbReference type="PANTHER" id="PTHR48125:SF12">
    <property type="entry name" value="AT HOOK TRANSCRIPTION FACTOR FAMILY-RELATED"/>
    <property type="match status" value="1"/>
</dbReference>
<dbReference type="InterPro" id="IPR058694">
    <property type="entry name" value="Fn3_SaeA_4th"/>
</dbReference>
<evidence type="ECO:0000259" key="2">
    <source>
        <dbReference type="Pfam" id="PF25832"/>
    </source>
</evidence>
<feature type="compositionally biased region" description="Low complexity" evidence="1">
    <location>
        <begin position="128"/>
        <end position="144"/>
    </location>
</feature>
<dbReference type="RefSeq" id="WP_196825210.1">
    <property type="nucleotide sequence ID" value="NZ_CP046980.1"/>
</dbReference>
<dbReference type="AlphaFoldDB" id="A0A931GXZ6"/>
<reference evidence="6" key="1">
    <citation type="submission" date="2020-11" db="EMBL/GenBank/DDBJ databases">
        <title>Sequencing the genomes of 1000 actinobacteria strains.</title>
        <authorList>
            <person name="Klenk H.-P."/>
        </authorList>
    </citation>
    <scope>NUCLEOTIDE SEQUENCE</scope>
    <source>
        <strain evidence="6">DSM 45632</strain>
    </source>
</reference>
<keyword evidence="7" id="KW-1185">Reference proteome</keyword>
<dbReference type="InterPro" id="IPR058693">
    <property type="entry name" value="Fn3_SaeA_3rd"/>
</dbReference>
<dbReference type="EMBL" id="JADOUE010000001">
    <property type="protein sequence ID" value="MBG6122894.1"/>
    <property type="molecule type" value="Genomic_DNA"/>
</dbReference>
<feature type="domain" description="SaeA first Fn3-like" evidence="2">
    <location>
        <begin position="182"/>
        <end position="269"/>
    </location>
</feature>
<feature type="compositionally biased region" description="Low complexity" evidence="1">
    <location>
        <begin position="733"/>
        <end position="783"/>
    </location>
</feature>
<dbReference type="PANTHER" id="PTHR48125">
    <property type="entry name" value="LP07818P1"/>
    <property type="match status" value="1"/>
</dbReference>
<feature type="region of interest" description="Disordered" evidence="1">
    <location>
        <begin position="84"/>
        <end position="152"/>
    </location>
</feature>
<sequence length="789" mass="88445">MKEHVMALSSWREQAIKRGISTDELPTAHELGLFVRFRNNPEKFAKKPNITNWAESLNRLLQAVDAGAFDKNVPLGDYFFKKTGDAAGKPAQPAKQKQAKQKQAKPQATPQPAEPAQPSAPRAPAPAPQEQQPTATQPATSQPAAPQPRPLNIPADRFAAFDAFADSGEVEGARLRVTPNGDDPETYTLTWKVDSDAPVKIFRVLSLDKLIHANGTTPDKGNLLTISGGDVYVDDREIYGPIRTYHVWMNEGKTEDEALAAQPKLLGATHYVVPITDFMLEETGGRIDGSWTHIEDTDRVDVWLADPRHGDIRVFEGERNLHGFNWTPEQTGRNYTFKARRFVGEYYSEFCEEESVYVEAELEKIPLDIQRTGDSFTVSWKHPSAGAVRVYATPEPLKPGIAEQRIATSALIGQGMGNNVWSNRNESGGTTHTVLWPADQHSLTISAVHVVGDWAQVGHTKTWVKCGTPTNVDLFQRIEEQIITFTWPVNAYAVELYVADQEIVSQFEAQEGGNFTLPSGMTSLASITEKDYKYHGGLRVEIPPDPVPLVLMPYRLHEGQRVYGRPAILDYEGLHKVSYEFDFEDRTRRRGLQLKITSHNEYPRNLHFVLRAERNNLPIDHRNPDAYEVQTMKVSPNLPPGHNQWLKYIDSSNPFISCHSKQTAGEYFQVDTSQFDGDPNIYLRLFLQESNTTGEDENWTFDDIDSVFEPQAPAVLLDPPPYQLRPFYDPQRHGQPGQQPHPAAPGQPLGQPHGQQMPGQPQGQQMPGQPQGQPQGKQQGKLRGLFRRK</sequence>